<organism evidence="1 2">
    <name type="scientific">Eragrostis curvula</name>
    <name type="common">weeping love grass</name>
    <dbReference type="NCBI Taxonomy" id="38414"/>
    <lineage>
        <taxon>Eukaryota</taxon>
        <taxon>Viridiplantae</taxon>
        <taxon>Streptophyta</taxon>
        <taxon>Embryophyta</taxon>
        <taxon>Tracheophyta</taxon>
        <taxon>Spermatophyta</taxon>
        <taxon>Magnoliopsida</taxon>
        <taxon>Liliopsida</taxon>
        <taxon>Poales</taxon>
        <taxon>Poaceae</taxon>
        <taxon>PACMAD clade</taxon>
        <taxon>Chloridoideae</taxon>
        <taxon>Eragrostideae</taxon>
        <taxon>Eragrostidinae</taxon>
        <taxon>Eragrostis</taxon>
    </lineage>
</organism>
<keyword evidence="2" id="KW-1185">Reference proteome</keyword>
<gene>
    <name evidence="1" type="ORF">EJB05_52413</name>
</gene>
<dbReference type="Proteomes" id="UP000324897">
    <property type="component" value="Unassembled WGS sequence"/>
</dbReference>
<dbReference type="OrthoDB" id="694264at2759"/>
<dbReference type="AlphaFoldDB" id="A0A5J9ST05"/>
<feature type="non-terminal residue" evidence="1">
    <location>
        <position position="1"/>
    </location>
</feature>
<dbReference type="Gramene" id="TVU02047">
    <property type="protein sequence ID" value="TVU02047"/>
    <property type="gene ID" value="EJB05_52413"/>
</dbReference>
<comment type="caution">
    <text evidence="1">The sequence shown here is derived from an EMBL/GenBank/DDBJ whole genome shotgun (WGS) entry which is preliminary data.</text>
</comment>
<proteinExistence type="predicted"/>
<evidence type="ECO:0008006" key="3">
    <source>
        <dbReference type="Google" id="ProtNLM"/>
    </source>
</evidence>
<evidence type="ECO:0000313" key="1">
    <source>
        <dbReference type="EMBL" id="TVU02047.1"/>
    </source>
</evidence>
<sequence length="85" mass="9885">MAWRRVAVDEPLLWRRIDVATLPLWSGLWLRKGRAMAVRAAVDRSGGQCESFYGNVDDESLLYLVERAFMMEERVRFQLCVSYAT</sequence>
<name>A0A5J9ST05_9POAL</name>
<accession>A0A5J9ST05</accession>
<reference evidence="1 2" key="1">
    <citation type="journal article" date="2019" name="Sci. Rep.">
        <title>A high-quality genome of Eragrostis curvula grass provides insights into Poaceae evolution and supports new strategies to enhance forage quality.</title>
        <authorList>
            <person name="Carballo J."/>
            <person name="Santos B.A.C.M."/>
            <person name="Zappacosta D."/>
            <person name="Garbus I."/>
            <person name="Selva J.P."/>
            <person name="Gallo C.A."/>
            <person name="Diaz A."/>
            <person name="Albertini E."/>
            <person name="Caccamo M."/>
            <person name="Echenique V."/>
        </authorList>
    </citation>
    <scope>NUCLEOTIDE SEQUENCE [LARGE SCALE GENOMIC DNA]</scope>
    <source>
        <strain evidence="2">cv. Victoria</strain>
        <tissue evidence="1">Leaf</tissue>
    </source>
</reference>
<dbReference type="EMBL" id="RWGY01000361">
    <property type="protein sequence ID" value="TVU02047.1"/>
    <property type="molecule type" value="Genomic_DNA"/>
</dbReference>
<evidence type="ECO:0000313" key="2">
    <source>
        <dbReference type="Proteomes" id="UP000324897"/>
    </source>
</evidence>
<protein>
    <recommendedName>
        <fullName evidence="3">F-box domain-containing protein</fullName>
    </recommendedName>
</protein>